<dbReference type="PANTHER" id="PTHR30474:SF1">
    <property type="entry name" value="PEPTIDOGLYCAN GLYCOSYLTRANSFERASE MRDB"/>
    <property type="match status" value="1"/>
</dbReference>
<dbReference type="NCBIfam" id="TIGR02210">
    <property type="entry name" value="rodA_shape"/>
    <property type="match status" value="1"/>
</dbReference>
<feature type="transmembrane region" description="Helical" evidence="11">
    <location>
        <begin position="182"/>
        <end position="202"/>
    </location>
</feature>
<dbReference type="AlphaFoldDB" id="A0A1H9U7D6"/>
<keyword evidence="9 11" id="KW-0472">Membrane</keyword>
<evidence type="ECO:0000256" key="1">
    <source>
        <dbReference type="ARBA" id="ARBA00004141"/>
    </source>
</evidence>
<keyword evidence="5 11" id="KW-0812">Transmembrane</keyword>
<sequence>MKKIKNVEQNWGIAILLICFCLISCLAIYAATHTLYYVKMQLIWYIIGSIAIILLMQFNDEKLWKIAPYAYLLGIFLLIIVLFFGTTIGGAKRWINLGIMNFQTSEVMKLALIIFLARVVTAHNRAYLNRTFKSDSFLLLKIGVISLVPIVLVMLQPDLGTTIVFLALIAGITLVSGITWKLLFPIFASFFSIFGGLFYLVLAHREWLYKIGFHAYQFDRVDTWLNPYSDMSGNSYQLTQSLKAIGSGGMFGKGLAVSEVVVPENHTDFIFTVIGENFGFIGGCLLLLLYFVLIYRFIVTIFGTKNEFYSYIVTGTVMLICFHIFENIGMTIGILPVTGIPLPFISYGGSSLLGNMIATGLVLAMNYQHKEYPFSKKHQLF</sequence>
<evidence type="ECO:0000256" key="11">
    <source>
        <dbReference type="SAM" id="Phobius"/>
    </source>
</evidence>
<dbReference type="InterPro" id="IPR001182">
    <property type="entry name" value="FtsW/RodA"/>
</dbReference>
<keyword evidence="10" id="KW-0961">Cell wall biogenesis/degradation</keyword>
<feature type="transmembrane region" description="Helical" evidence="11">
    <location>
        <begin position="345"/>
        <end position="367"/>
    </location>
</feature>
<reference evidence="12 13" key="1">
    <citation type="submission" date="2016-10" db="EMBL/GenBank/DDBJ databases">
        <authorList>
            <person name="de Groot N.N."/>
        </authorList>
    </citation>
    <scope>NUCLEOTIDE SEQUENCE [LARGE SCALE GENOMIC DNA]</scope>
    <source>
        <strain evidence="12 13">DSM 13760</strain>
    </source>
</reference>
<evidence type="ECO:0000313" key="12">
    <source>
        <dbReference type="EMBL" id="SES05013.1"/>
    </source>
</evidence>
<keyword evidence="4" id="KW-0808">Transferase</keyword>
<evidence type="ECO:0000256" key="2">
    <source>
        <dbReference type="ARBA" id="ARBA00022475"/>
    </source>
</evidence>
<feature type="transmembrane region" description="Helical" evidence="11">
    <location>
        <begin position="136"/>
        <end position="153"/>
    </location>
</feature>
<dbReference type="GO" id="GO:0005886">
    <property type="term" value="C:plasma membrane"/>
    <property type="evidence" value="ECO:0007669"/>
    <property type="project" value="TreeGrafter"/>
</dbReference>
<name>A0A1H9U7D6_9LACT</name>
<keyword evidence="7" id="KW-0573">Peptidoglycan synthesis</keyword>
<dbReference type="GO" id="GO:0016757">
    <property type="term" value="F:glycosyltransferase activity"/>
    <property type="evidence" value="ECO:0007669"/>
    <property type="project" value="UniProtKB-KW"/>
</dbReference>
<evidence type="ECO:0000256" key="10">
    <source>
        <dbReference type="ARBA" id="ARBA00023316"/>
    </source>
</evidence>
<organism evidence="12 13">
    <name type="scientific">Isobaculum melis</name>
    <dbReference type="NCBI Taxonomy" id="142588"/>
    <lineage>
        <taxon>Bacteria</taxon>
        <taxon>Bacillati</taxon>
        <taxon>Bacillota</taxon>
        <taxon>Bacilli</taxon>
        <taxon>Lactobacillales</taxon>
        <taxon>Carnobacteriaceae</taxon>
        <taxon>Isobaculum</taxon>
    </lineage>
</organism>
<dbReference type="GO" id="GO:0015648">
    <property type="term" value="F:lipid-linked peptidoglycan transporter activity"/>
    <property type="evidence" value="ECO:0007669"/>
    <property type="project" value="TreeGrafter"/>
</dbReference>
<feature type="transmembrane region" description="Helical" evidence="11">
    <location>
        <begin position="12"/>
        <end position="30"/>
    </location>
</feature>
<evidence type="ECO:0000256" key="6">
    <source>
        <dbReference type="ARBA" id="ARBA00022960"/>
    </source>
</evidence>
<evidence type="ECO:0000256" key="7">
    <source>
        <dbReference type="ARBA" id="ARBA00022984"/>
    </source>
</evidence>
<evidence type="ECO:0000313" key="13">
    <source>
        <dbReference type="Proteomes" id="UP000198948"/>
    </source>
</evidence>
<evidence type="ECO:0000256" key="9">
    <source>
        <dbReference type="ARBA" id="ARBA00023136"/>
    </source>
</evidence>
<dbReference type="GO" id="GO:0009252">
    <property type="term" value="P:peptidoglycan biosynthetic process"/>
    <property type="evidence" value="ECO:0007669"/>
    <property type="project" value="UniProtKB-KW"/>
</dbReference>
<feature type="transmembrane region" description="Helical" evidence="11">
    <location>
        <begin position="42"/>
        <end position="58"/>
    </location>
</feature>
<evidence type="ECO:0000256" key="4">
    <source>
        <dbReference type="ARBA" id="ARBA00022679"/>
    </source>
</evidence>
<evidence type="ECO:0000256" key="8">
    <source>
        <dbReference type="ARBA" id="ARBA00022989"/>
    </source>
</evidence>
<keyword evidence="2" id="KW-1003">Cell membrane</keyword>
<keyword evidence="6" id="KW-0133">Cell shape</keyword>
<dbReference type="RefSeq" id="WP_092653830.1">
    <property type="nucleotide sequence ID" value="NZ_FOHA01000022.1"/>
</dbReference>
<dbReference type="EMBL" id="FOHA01000022">
    <property type="protein sequence ID" value="SES05013.1"/>
    <property type="molecule type" value="Genomic_DNA"/>
</dbReference>
<keyword evidence="8 11" id="KW-1133">Transmembrane helix</keyword>
<feature type="transmembrane region" description="Helical" evidence="11">
    <location>
        <begin position="278"/>
        <end position="299"/>
    </location>
</feature>
<dbReference type="InterPro" id="IPR018365">
    <property type="entry name" value="Cell_cycle_FtsW-rel_CS"/>
</dbReference>
<gene>
    <name evidence="12" type="ORF">SAMN04488559_12224</name>
</gene>
<dbReference type="OrthoDB" id="9768187at2"/>
<dbReference type="STRING" id="142588.SAMN04488559_12224"/>
<dbReference type="GO" id="GO:0051301">
    <property type="term" value="P:cell division"/>
    <property type="evidence" value="ECO:0007669"/>
    <property type="project" value="InterPro"/>
</dbReference>
<evidence type="ECO:0000256" key="3">
    <source>
        <dbReference type="ARBA" id="ARBA00022676"/>
    </source>
</evidence>
<feature type="transmembrane region" description="Helical" evidence="11">
    <location>
        <begin position="159"/>
        <end position="175"/>
    </location>
</feature>
<dbReference type="GO" id="GO:0032153">
    <property type="term" value="C:cell division site"/>
    <property type="evidence" value="ECO:0007669"/>
    <property type="project" value="TreeGrafter"/>
</dbReference>
<feature type="transmembrane region" description="Helical" evidence="11">
    <location>
        <begin position="70"/>
        <end position="95"/>
    </location>
</feature>
<accession>A0A1H9U7D6</accession>
<dbReference type="GO" id="GO:0008360">
    <property type="term" value="P:regulation of cell shape"/>
    <property type="evidence" value="ECO:0007669"/>
    <property type="project" value="UniProtKB-KW"/>
</dbReference>
<dbReference type="Pfam" id="PF01098">
    <property type="entry name" value="FTSW_RODA_SPOVE"/>
    <property type="match status" value="1"/>
</dbReference>
<dbReference type="InterPro" id="IPR011923">
    <property type="entry name" value="RodA/MrdB"/>
</dbReference>
<dbReference type="PANTHER" id="PTHR30474">
    <property type="entry name" value="CELL CYCLE PROTEIN"/>
    <property type="match status" value="1"/>
</dbReference>
<dbReference type="Proteomes" id="UP000198948">
    <property type="component" value="Unassembled WGS sequence"/>
</dbReference>
<keyword evidence="3" id="KW-0328">Glycosyltransferase</keyword>
<dbReference type="PROSITE" id="PS00428">
    <property type="entry name" value="FTSW_RODA_SPOVE"/>
    <property type="match status" value="1"/>
</dbReference>
<protein>
    <submittedName>
        <fullName evidence="12">Rod shape determining protein RodA</fullName>
    </submittedName>
</protein>
<dbReference type="GO" id="GO:0071555">
    <property type="term" value="P:cell wall organization"/>
    <property type="evidence" value="ECO:0007669"/>
    <property type="project" value="UniProtKB-KW"/>
</dbReference>
<keyword evidence="13" id="KW-1185">Reference proteome</keyword>
<feature type="transmembrane region" description="Helical" evidence="11">
    <location>
        <begin position="308"/>
        <end position="325"/>
    </location>
</feature>
<proteinExistence type="predicted"/>
<evidence type="ECO:0000256" key="5">
    <source>
        <dbReference type="ARBA" id="ARBA00022692"/>
    </source>
</evidence>
<comment type="subcellular location">
    <subcellularLocation>
        <location evidence="1">Membrane</location>
        <topology evidence="1">Multi-pass membrane protein</topology>
    </subcellularLocation>
</comment>